<evidence type="ECO:0000256" key="2">
    <source>
        <dbReference type="ARBA" id="ARBA00022448"/>
    </source>
</evidence>
<dbReference type="InterPro" id="IPR020846">
    <property type="entry name" value="MFS_dom"/>
</dbReference>
<keyword evidence="6 8" id="KW-0472">Membrane</keyword>
<feature type="transmembrane region" description="Helical" evidence="8">
    <location>
        <begin position="156"/>
        <end position="175"/>
    </location>
</feature>
<keyword evidence="4 8" id="KW-0812">Transmembrane</keyword>
<feature type="transmembrane region" description="Helical" evidence="8">
    <location>
        <begin position="423"/>
        <end position="444"/>
    </location>
</feature>
<feature type="transmembrane region" description="Helical" evidence="8">
    <location>
        <begin position="248"/>
        <end position="267"/>
    </location>
</feature>
<organism evidence="10 11">
    <name type="scientific">Actinoallomurus spadix</name>
    <dbReference type="NCBI Taxonomy" id="79912"/>
    <lineage>
        <taxon>Bacteria</taxon>
        <taxon>Bacillati</taxon>
        <taxon>Actinomycetota</taxon>
        <taxon>Actinomycetes</taxon>
        <taxon>Streptosporangiales</taxon>
        <taxon>Thermomonosporaceae</taxon>
        <taxon>Actinoallomurus</taxon>
    </lineage>
</organism>
<gene>
    <name evidence="10" type="ORF">GCM10010151_62890</name>
</gene>
<evidence type="ECO:0000256" key="1">
    <source>
        <dbReference type="ARBA" id="ARBA00004651"/>
    </source>
</evidence>
<feature type="transmembrane region" description="Helical" evidence="8">
    <location>
        <begin position="464"/>
        <end position="484"/>
    </location>
</feature>
<dbReference type="SUPFAM" id="SSF103473">
    <property type="entry name" value="MFS general substrate transporter"/>
    <property type="match status" value="1"/>
</dbReference>
<sequence>MSTSEEKISPHLSATDPARTTPSREGGTGLALALMVTAQFMVILDSSIINVALPTIQRSLGFTALGAEGVITAYATAFGGLLILGGRLCDLFGHRRIFVTGLLAFGVTSLACGLAISPAFLVIARVAQGASAALLAPSALALLTTTFPEGAARNRALGVFGAATSLGFVAGQILGGVLAQTVGWRSVFLINVPIAALAAALTVRVIAGFTPSGGRRTPDVLGAVLITSAAALLVWAPTYGSGHGWTSSGFLGVVVASIVLAGIFVLIERSRRDPLIRLSLLRSRWLLGTNLATAVTGALNGAVVLLCSLFLQQAHHYSPLRAGLAFAPTGVAGLVAGVRLAGPLVTRLGVRSVLTWMPLISAVAIAGLSRLPGHAPYYPPLLPWLVVIGVSFTTAAVATTVAVSTGVARGEQGMAAALRQTAFQLGVALGVAVFVSLAASHTAALLGHAHAPSREAALTAGFRLSLVVLAFLSAAGGLIAFALLRSSEESAEPAGG</sequence>
<reference evidence="11" key="1">
    <citation type="journal article" date="2019" name="Int. J. Syst. Evol. Microbiol.">
        <title>The Global Catalogue of Microorganisms (GCM) 10K type strain sequencing project: providing services to taxonomists for standard genome sequencing and annotation.</title>
        <authorList>
            <consortium name="The Broad Institute Genomics Platform"/>
            <consortium name="The Broad Institute Genome Sequencing Center for Infectious Disease"/>
            <person name="Wu L."/>
            <person name="Ma J."/>
        </authorList>
    </citation>
    <scope>NUCLEOTIDE SEQUENCE [LARGE SCALE GENOMIC DNA]</scope>
    <source>
        <strain evidence="11">JCM 3146</strain>
    </source>
</reference>
<evidence type="ECO:0000256" key="6">
    <source>
        <dbReference type="ARBA" id="ARBA00023136"/>
    </source>
</evidence>
<name>A0ABN0XHG2_9ACTN</name>
<dbReference type="EMBL" id="BAAABM010000064">
    <property type="protein sequence ID" value="GAA0364338.1"/>
    <property type="molecule type" value="Genomic_DNA"/>
</dbReference>
<dbReference type="CDD" id="cd17321">
    <property type="entry name" value="MFS_MMR_MDR_like"/>
    <property type="match status" value="1"/>
</dbReference>
<feature type="transmembrane region" description="Helical" evidence="8">
    <location>
        <begin position="187"/>
        <end position="207"/>
    </location>
</feature>
<dbReference type="InterPro" id="IPR011701">
    <property type="entry name" value="MFS"/>
</dbReference>
<keyword evidence="2" id="KW-0813">Transport</keyword>
<dbReference type="PRINTS" id="PR01036">
    <property type="entry name" value="TCRTETB"/>
</dbReference>
<dbReference type="PROSITE" id="PS50850">
    <property type="entry name" value="MFS"/>
    <property type="match status" value="1"/>
</dbReference>
<evidence type="ECO:0000256" key="7">
    <source>
        <dbReference type="SAM" id="MobiDB-lite"/>
    </source>
</evidence>
<feature type="transmembrane region" description="Helical" evidence="8">
    <location>
        <begin position="97"/>
        <end position="116"/>
    </location>
</feature>
<dbReference type="Proteomes" id="UP001501822">
    <property type="component" value="Unassembled WGS sequence"/>
</dbReference>
<feature type="transmembrane region" description="Helical" evidence="8">
    <location>
        <begin position="381"/>
        <end position="403"/>
    </location>
</feature>
<feature type="transmembrane region" description="Helical" evidence="8">
    <location>
        <begin position="59"/>
        <end position="85"/>
    </location>
</feature>
<evidence type="ECO:0000256" key="4">
    <source>
        <dbReference type="ARBA" id="ARBA00022692"/>
    </source>
</evidence>
<comment type="caution">
    <text evidence="10">The sequence shown here is derived from an EMBL/GenBank/DDBJ whole genome shotgun (WGS) entry which is preliminary data.</text>
</comment>
<feature type="transmembrane region" description="Helical" evidence="8">
    <location>
        <begin position="323"/>
        <end position="341"/>
    </location>
</feature>
<feature type="region of interest" description="Disordered" evidence="7">
    <location>
        <begin position="1"/>
        <end position="24"/>
    </location>
</feature>
<keyword evidence="11" id="KW-1185">Reference proteome</keyword>
<keyword evidence="3" id="KW-1003">Cell membrane</keyword>
<evidence type="ECO:0000259" key="9">
    <source>
        <dbReference type="PROSITE" id="PS50850"/>
    </source>
</evidence>
<dbReference type="Gene3D" id="1.20.1720.10">
    <property type="entry name" value="Multidrug resistance protein D"/>
    <property type="match status" value="1"/>
</dbReference>
<feature type="transmembrane region" description="Helical" evidence="8">
    <location>
        <begin position="29"/>
        <end position="53"/>
    </location>
</feature>
<accession>A0ABN0XHG2</accession>
<feature type="transmembrane region" description="Helical" evidence="8">
    <location>
        <begin position="219"/>
        <end position="236"/>
    </location>
</feature>
<dbReference type="InterPro" id="IPR036259">
    <property type="entry name" value="MFS_trans_sf"/>
</dbReference>
<proteinExistence type="predicted"/>
<evidence type="ECO:0000256" key="3">
    <source>
        <dbReference type="ARBA" id="ARBA00022475"/>
    </source>
</evidence>
<keyword evidence="5 8" id="KW-1133">Transmembrane helix</keyword>
<dbReference type="Gene3D" id="1.20.1250.20">
    <property type="entry name" value="MFS general substrate transporter like domains"/>
    <property type="match status" value="1"/>
</dbReference>
<evidence type="ECO:0000313" key="11">
    <source>
        <dbReference type="Proteomes" id="UP001501822"/>
    </source>
</evidence>
<dbReference type="RefSeq" id="WP_252803592.1">
    <property type="nucleotide sequence ID" value="NZ_BAAABM010000064.1"/>
</dbReference>
<evidence type="ECO:0000313" key="10">
    <source>
        <dbReference type="EMBL" id="GAA0364338.1"/>
    </source>
</evidence>
<dbReference type="Pfam" id="PF07690">
    <property type="entry name" value="MFS_1"/>
    <property type="match status" value="1"/>
</dbReference>
<feature type="transmembrane region" description="Helical" evidence="8">
    <location>
        <begin position="122"/>
        <end position="144"/>
    </location>
</feature>
<feature type="transmembrane region" description="Helical" evidence="8">
    <location>
        <begin position="348"/>
        <end position="369"/>
    </location>
</feature>
<feature type="domain" description="Major facilitator superfamily (MFS) profile" evidence="9">
    <location>
        <begin position="31"/>
        <end position="488"/>
    </location>
</feature>
<dbReference type="PANTHER" id="PTHR42718">
    <property type="entry name" value="MAJOR FACILITATOR SUPERFAMILY MULTIDRUG TRANSPORTER MFSC"/>
    <property type="match status" value="1"/>
</dbReference>
<evidence type="ECO:0000256" key="8">
    <source>
        <dbReference type="SAM" id="Phobius"/>
    </source>
</evidence>
<dbReference type="PANTHER" id="PTHR42718:SF46">
    <property type="entry name" value="BLR6921 PROTEIN"/>
    <property type="match status" value="1"/>
</dbReference>
<comment type="subcellular location">
    <subcellularLocation>
        <location evidence="1">Cell membrane</location>
        <topology evidence="1">Multi-pass membrane protein</topology>
    </subcellularLocation>
</comment>
<feature type="transmembrane region" description="Helical" evidence="8">
    <location>
        <begin position="287"/>
        <end position="311"/>
    </location>
</feature>
<protein>
    <submittedName>
        <fullName evidence="10">DHA2 family efflux MFS transporter permease subunit</fullName>
    </submittedName>
</protein>
<evidence type="ECO:0000256" key="5">
    <source>
        <dbReference type="ARBA" id="ARBA00022989"/>
    </source>
</evidence>